<dbReference type="InterPro" id="IPR036465">
    <property type="entry name" value="vWFA_dom_sf"/>
</dbReference>
<protein>
    <recommendedName>
        <fullName evidence="2">VWFA domain-containing protein</fullName>
    </recommendedName>
</protein>
<dbReference type="Pfam" id="PF13519">
    <property type="entry name" value="VWA_2"/>
    <property type="match status" value="1"/>
</dbReference>
<organism evidence="3 4">
    <name type="scientific">Streptomyces dioscori</name>
    <dbReference type="NCBI Taxonomy" id="2109333"/>
    <lineage>
        <taxon>Bacteria</taxon>
        <taxon>Bacillati</taxon>
        <taxon>Actinomycetota</taxon>
        <taxon>Actinomycetes</taxon>
        <taxon>Kitasatosporales</taxon>
        <taxon>Streptomycetaceae</taxon>
        <taxon>Streptomyces</taxon>
        <taxon>Streptomyces aurantiacus group</taxon>
    </lineage>
</organism>
<dbReference type="SUPFAM" id="SSF53300">
    <property type="entry name" value="vWA-like"/>
    <property type="match status" value="1"/>
</dbReference>
<proteinExistence type="predicted"/>
<dbReference type="SMART" id="SM00327">
    <property type="entry name" value="VWA"/>
    <property type="match status" value="1"/>
</dbReference>
<dbReference type="SUPFAM" id="SSF53850">
    <property type="entry name" value="Periplasmic binding protein-like II"/>
    <property type="match status" value="1"/>
</dbReference>
<reference evidence="3 4" key="1">
    <citation type="submission" date="2018-03" db="EMBL/GenBank/DDBJ databases">
        <title>Streptomyces dioscori sp. nov., a novel endophytic actinobacterium isolated from bulbil of Dioscorea bulbifera L.</title>
        <authorList>
            <person name="Zhikuan W."/>
        </authorList>
    </citation>
    <scope>NUCLEOTIDE SEQUENCE [LARGE SCALE GENOMIC DNA]</scope>
    <source>
        <strain evidence="3 4">A217</strain>
    </source>
</reference>
<dbReference type="OrthoDB" id="3170630at2"/>
<dbReference type="Pfam" id="PF13531">
    <property type="entry name" value="SBP_bac_11"/>
    <property type="match status" value="1"/>
</dbReference>
<dbReference type="EMBL" id="PYBJ01000025">
    <property type="protein sequence ID" value="PSM39427.1"/>
    <property type="molecule type" value="Genomic_DNA"/>
</dbReference>
<gene>
    <name evidence="3" type="ORF">C6Y14_31615</name>
</gene>
<name>A0A2P8PZK1_9ACTN</name>
<comment type="caution">
    <text evidence="3">The sequence shown here is derived from an EMBL/GenBank/DDBJ whole genome shotgun (WGS) entry which is preliminary data.</text>
</comment>
<feature type="region of interest" description="Disordered" evidence="1">
    <location>
        <begin position="1"/>
        <end position="63"/>
    </location>
</feature>
<dbReference type="PROSITE" id="PS50234">
    <property type="entry name" value="VWFA"/>
    <property type="match status" value="1"/>
</dbReference>
<keyword evidence="4" id="KW-1185">Reference proteome</keyword>
<evidence type="ECO:0000313" key="3">
    <source>
        <dbReference type="EMBL" id="PSM39427.1"/>
    </source>
</evidence>
<feature type="domain" description="VWFA" evidence="2">
    <location>
        <begin position="396"/>
        <end position="574"/>
    </location>
</feature>
<evidence type="ECO:0000313" key="4">
    <source>
        <dbReference type="Proteomes" id="UP000240429"/>
    </source>
</evidence>
<accession>A0A2P8PZK1</accession>
<sequence length="574" mass="61828">MRDPRTPAPRWSVAKRPHPSPPRWSAGTHPSPPPWSVGRRSAGRWGSPRASEAERGGGRARTTHPAAAAIALVLATAGCTSAVEGPSPSNNKPEPGTLRILASSELVDMTPVLDQVHKDTGIKVKPTYIGTLDAVDVLAKGGAKGAYDAVWLSSNDYLRLDPAAAKQVVSQTPVMSSPLAIGVKPATVRKLGWKPEDVTWADIGKAVRGGGLTYGMTDPSRSNSGFSTLVSVASGLSDAQSALTDADVKEATPRLTEFFKGQKLTSGSSGWLAQAYDRRGDVDALLNYESVLESRKDLTVIRPRDGVVTADYPLSSLTNTGREVREDVRRLAEALRTPAIQRLITERTLRRPVVPSVPPAAGLDTTRRRELPFPGSRSVADGLLDSYENKLRRPSRTVYVLDTSGSMGEDGRLGRLKKALTDLTGDFREREEVTLMPFGSAVKSVRTHVVRPEDPRSGLDGIRRDTRALTAEGDTAIYTSLQKAYEELGADGDTFTSVVLMTDGENTEGASPAEFDGFYGRLSAAERRIPVFPILFGDSDRGELEHIAELTGGRLFDARKGSLDGAFKEIRGYQ</sequence>
<evidence type="ECO:0000259" key="2">
    <source>
        <dbReference type="PROSITE" id="PS50234"/>
    </source>
</evidence>
<evidence type="ECO:0000256" key="1">
    <source>
        <dbReference type="SAM" id="MobiDB-lite"/>
    </source>
</evidence>
<dbReference type="Gene3D" id="3.40.190.10">
    <property type="entry name" value="Periplasmic binding protein-like II"/>
    <property type="match status" value="1"/>
</dbReference>
<dbReference type="Proteomes" id="UP000240429">
    <property type="component" value="Unassembled WGS sequence"/>
</dbReference>
<dbReference type="Gene3D" id="3.40.50.410">
    <property type="entry name" value="von Willebrand factor, type A domain"/>
    <property type="match status" value="1"/>
</dbReference>
<dbReference type="InterPro" id="IPR002035">
    <property type="entry name" value="VWF_A"/>
</dbReference>
<dbReference type="AlphaFoldDB" id="A0A2P8PZK1"/>